<name>A0A3P6A4Y5_BRACM</name>
<evidence type="ECO:0000313" key="1">
    <source>
        <dbReference type="EMBL" id="VDC79298.1"/>
    </source>
</evidence>
<accession>A0A3P6A4Y5</accession>
<reference evidence="1" key="1">
    <citation type="submission" date="2018-11" db="EMBL/GenBank/DDBJ databases">
        <authorList>
            <consortium name="Genoscope - CEA"/>
            <person name="William W."/>
        </authorList>
    </citation>
    <scope>NUCLEOTIDE SEQUENCE</scope>
</reference>
<dbReference type="EMBL" id="LR031572">
    <property type="protein sequence ID" value="VDC79298.1"/>
    <property type="molecule type" value="Genomic_DNA"/>
</dbReference>
<organism evidence="1">
    <name type="scientific">Brassica campestris</name>
    <name type="common">Field mustard</name>
    <dbReference type="NCBI Taxonomy" id="3711"/>
    <lineage>
        <taxon>Eukaryota</taxon>
        <taxon>Viridiplantae</taxon>
        <taxon>Streptophyta</taxon>
        <taxon>Embryophyta</taxon>
        <taxon>Tracheophyta</taxon>
        <taxon>Spermatophyta</taxon>
        <taxon>Magnoliopsida</taxon>
        <taxon>eudicotyledons</taxon>
        <taxon>Gunneridae</taxon>
        <taxon>Pentapetalae</taxon>
        <taxon>rosids</taxon>
        <taxon>malvids</taxon>
        <taxon>Brassicales</taxon>
        <taxon>Brassicaceae</taxon>
        <taxon>Brassiceae</taxon>
        <taxon>Brassica</taxon>
    </lineage>
</organism>
<dbReference type="AlphaFoldDB" id="A0A3P6A4Y5"/>
<sequence>MSRGGELIGMYILFRLCEMFSFSLFFLDFHSFCLCIAVNLHKSHCVQASYQGGFNLFHKRF</sequence>
<proteinExistence type="predicted"/>
<protein>
    <submittedName>
        <fullName evidence="1">Uncharacterized protein</fullName>
    </submittedName>
</protein>
<gene>
    <name evidence="1" type="ORF">BRAA03T10516Z</name>
</gene>